<dbReference type="InterPro" id="IPR051678">
    <property type="entry name" value="AGP_Transferase"/>
</dbReference>
<dbReference type="Gene3D" id="3.90.1200.10">
    <property type="match status" value="1"/>
</dbReference>
<accession>A0A387C3B1</accession>
<name>A0A387C3B1_9MICO</name>
<evidence type="ECO:0000313" key="2">
    <source>
        <dbReference type="EMBL" id="AYG05051.1"/>
    </source>
</evidence>
<dbReference type="Proteomes" id="UP000275069">
    <property type="component" value="Chromosome"/>
</dbReference>
<gene>
    <name evidence="2" type="ORF">D7I44_17015</name>
</gene>
<dbReference type="AlphaFoldDB" id="A0A387C3B1"/>
<dbReference type="KEGG" id="gry:D7I44_17015"/>
<dbReference type="SUPFAM" id="SSF56112">
    <property type="entry name" value="Protein kinase-like (PK-like)"/>
    <property type="match status" value="1"/>
</dbReference>
<feature type="domain" description="Aminoglycoside phosphotransferase" evidence="1">
    <location>
        <begin position="31"/>
        <end position="252"/>
    </location>
</feature>
<evidence type="ECO:0000313" key="3">
    <source>
        <dbReference type="Proteomes" id="UP000275069"/>
    </source>
</evidence>
<dbReference type="GO" id="GO:0016740">
    <property type="term" value="F:transferase activity"/>
    <property type="evidence" value="ECO:0007669"/>
    <property type="project" value="UniProtKB-KW"/>
</dbReference>
<dbReference type="OrthoDB" id="9797603at2"/>
<proteinExistence type="predicted"/>
<dbReference type="RefSeq" id="WP_120790579.1">
    <property type="nucleotide sequence ID" value="NZ_CP032624.1"/>
</dbReference>
<protein>
    <submittedName>
        <fullName evidence="2">Aminoglycoside phosphotransferase family protein</fullName>
    </submittedName>
</protein>
<evidence type="ECO:0000259" key="1">
    <source>
        <dbReference type="Pfam" id="PF01636"/>
    </source>
</evidence>
<keyword evidence="2" id="KW-0808">Transferase</keyword>
<dbReference type="EMBL" id="CP032624">
    <property type="protein sequence ID" value="AYG05051.1"/>
    <property type="molecule type" value="Genomic_DNA"/>
</dbReference>
<dbReference type="PANTHER" id="PTHR21310">
    <property type="entry name" value="AMINOGLYCOSIDE PHOSPHOTRANSFERASE-RELATED-RELATED"/>
    <property type="match status" value="1"/>
</dbReference>
<sequence>MTDAGRPAASPSRDQLVWVLQLVGGDAVTEVKPLKAGGSQWLITWGDAHGGGSAVLRVGGPDDADQQARAETAMPIADLQGVPVPNVLGSRVDDESSLLLVEWIDGASAQPIEASPVRLEALGAMAATIFRSNLGDLELPEVARPIDGVDFAALRAASPHPLLERAARRLDGIEAEGRTGLVHGDLWSGNTLWRDGGLVAVIDWGCAGAGRAGVDLGSLRLDAAMNWGQEASAHVLAGWEREAGEPAQDLAYWDAVAAVNTPPDLGWFVESTIEAIARPDLTRELMVARRDAFLADALDRLR</sequence>
<reference evidence="2 3" key="1">
    <citation type="submission" date="2018-09" db="EMBL/GenBank/DDBJ databases">
        <title>Genome sequencing of strain 2DFW10M-5.</title>
        <authorList>
            <person name="Heo J."/>
            <person name="Kim S.-J."/>
            <person name="Kwon S.-W."/>
        </authorList>
    </citation>
    <scope>NUCLEOTIDE SEQUENCE [LARGE SCALE GENOMIC DNA]</scope>
    <source>
        <strain evidence="2 3">2DFW10M-5</strain>
    </source>
</reference>
<dbReference type="Pfam" id="PF01636">
    <property type="entry name" value="APH"/>
    <property type="match status" value="1"/>
</dbReference>
<keyword evidence="3" id="KW-1185">Reference proteome</keyword>
<dbReference type="InterPro" id="IPR011009">
    <property type="entry name" value="Kinase-like_dom_sf"/>
</dbReference>
<dbReference type="InterPro" id="IPR002575">
    <property type="entry name" value="Aminoglycoside_PTrfase"/>
</dbReference>
<organism evidence="2 3">
    <name type="scientific">Gryllotalpicola protaetiae</name>
    <dbReference type="NCBI Taxonomy" id="2419771"/>
    <lineage>
        <taxon>Bacteria</taxon>
        <taxon>Bacillati</taxon>
        <taxon>Actinomycetota</taxon>
        <taxon>Actinomycetes</taxon>
        <taxon>Micrococcales</taxon>
        <taxon>Microbacteriaceae</taxon>
        <taxon>Gryllotalpicola</taxon>
    </lineage>
</organism>